<dbReference type="Proteomes" id="UP001473063">
    <property type="component" value="Unassembled WGS sequence"/>
</dbReference>
<evidence type="ECO:0000313" key="5">
    <source>
        <dbReference type="EMBL" id="MEQ2370934.1"/>
    </source>
</evidence>
<dbReference type="InterPro" id="IPR018062">
    <property type="entry name" value="HTH_AraC-typ_CS"/>
</dbReference>
<dbReference type="SMART" id="SM00342">
    <property type="entry name" value="HTH_ARAC"/>
    <property type="match status" value="1"/>
</dbReference>
<organism evidence="5 6">
    <name type="scientific">Blautia aquisgranensis</name>
    <dbReference type="NCBI Taxonomy" id="3133153"/>
    <lineage>
        <taxon>Bacteria</taxon>
        <taxon>Bacillati</taxon>
        <taxon>Bacillota</taxon>
        <taxon>Clostridia</taxon>
        <taxon>Lachnospirales</taxon>
        <taxon>Lachnospiraceae</taxon>
        <taxon>Blautia</taxon>
    </lineage>
</organism>
<keyword evidence="3" id="KW-0804">Transcription</keyword>
<dbReference type="InterPro" id="IPR037923">
    <property type="entry name" value="HTH-like"/>
</dbReference>
<dbReference type="InterPro" id="IPR003313">
    <property type="entry name" value="AraC-bd"/>
</dbReference>
<keyword evidence="1" id="KW-0805">Transcription regulation</keyword>
<comment type="caution">
    <text evidence="5">The sequence shown here is derived from an EMBL/GenBank/DDBJ whole genome shotgun (WGS) entry which is preliminary data.</text>
</comment>
<dbReference type="PROSITE" id="PS00041">
    <property type="entry name" value="HTH_ARAC_FAMILY_1"/>
    <property type="match status" value="1"/>
</dbReference>
<reference evidence="5 6" key="1">
    <citation type="submission" date="2024-03" db="EMBL/GenBank/DDBJ databases">
        <title>Human intestinal bacterial collection.</title>
        <authorList>
            <person name="Pauvert C."/>
            <person name="Hitch T.C.A."/>
            <person name="Clavel T."/>
        </authorList>
    </citation>
    <scope>NUCLEOTIDE SEQUENCE [LARGE SCALE GENOMIC DNA]</scope>
    <source>
        <strain evidence="5 6">CLA-JM-H16</strain>
    </source>
</reference>
<dbReference type="InterPro" id="IPR018060">
    <property type="entry name" value="HTH_AraC"/>
</dbReference>
<dbReference type="SUPFAM" id="SSF51215">
    <property type="entry name" value="Regulatory protein AraC"/>
    <property type="match status" value="1"/>
</dbReference>
<dbReference type="EMBL" id="JBBMEJ010000008">
    <property type="protein sequence ID" value="MEQ2370934.1"/>
    <property type="molecule type" value="Genomic_DNA"/>
</dbReference>
<dbReference type="PROSITE" id="PS01124">
    <property type="entry name" value="HTH_ARAC_FAMILY_2"/>
    <property type="match status" value="1"/>
</dbReference>
<evidence type="ECO:0000256" key="1">
    <source>
        <dbReference type="ARBA" id="ARBA00023015"/>
    </source>
</evidence>
<dbReference type="InterPro" id="IPR009057">
    <property type="entry name" value="Homeodomain-like_sf"/>
</dbReference>
<dbReference type="PANTHER" id="PTHR43280:SF2">
    <property type="entry name" value="HTH-TYPE TRANSCRIPTIONAL REGULATOR EXSA"/>
    <property type="match status" value="1"/>
</dbReference>
<sequence>MRLERDNIPLDKEFPFQISEVELTPLNSRPGAYHWHSYFEITCVLEGKGNYFVNGQEYTMEEDDIIIFNNVEPHGWKLIGGDMKLLVMIFSPEFVAEKLSVFDTEYLKPFVERGSNFKNRIGREEEVNPEIRSSIWEIYREWQQRKEGYPLMIKANVLRILTMLIRAYQDESKSSEMLREKKNAMKRLEQAFEYINAHYCERITLEEVASSVYMSSNYFSSYFRKVTSISFSDYVTRMRINHARELLRETDRNVTEIAMECGFNNISNFYRLYKKHVGKPPKDGKQKKSKNS</sequence>
<accession>A0ABV1BE78</accession>
<dbReference type="InterPro" id="IPR014710">
    <property type="entry name" value="RmlC-like_jellyroll"/>
</dbReference>
<evidence type="ECO:0000313" key="6">
    <source>
        <dbReference type="Proteomes" id="UP001473063"/>
    </source>
</evidence>
<feature type="domain" description="HTH araC/xylS-type" evidence="4">
    <location>
        <begin position="189"/>
        <end position="287"/>
    </location>
</feature>
<dbReference type="Gene3D" id="1.10.10.60">
    <property type="entry name" value="Homeodomain-like"/>
    <property type="match status" value="2"/>
</dbReference>
<protein>
    <submittedName>
        <fullName evidence="5">AraC family transcriptional regulator</fullName>
    </submittedName>
</protein>
<keyword evidence="2" id="KW-0238">DNA-binding</keyword>
<dbReference type="SUPFAM" id="SSF46689">
    <property type="entry name" value="Homeodomain-like"/>
    <property type="match status" value="2"/>
</dbReference>
<dbReference type="RefSeq" id="WP_178643400.1">
    <property type="nucleotide sequence ID" value="NZ_JBBMEJ010000008.1"/>
</dbReference>
<evidence type="ECO:0000256" key="2">
    <source>
        <dbReference type="ARBA" id="ARBA00023125"/>
    </source>
</evidence>
<keyword evidence="6" id="KW-1185">Reference proteome</keyword>
<dbReference type="Pfam" id="PF12833">
    <property type="entry name" value="HTH_18"/>
    <property type="match status" value="1"/>
</dbReference>
<gene>
    <name evidence="5" type="ORF">WMO28_08245</name>
</gene>
<evidence type="ECO:0000259" key="4">
    <source>
        <dbReference type="PROSITE" id="PS01124"/>
    </source>
</evidence>
<dbReference type="PANTHER" id="PTHR43280">
    <property type="entry name" value="ARAC-FAMILY TRANSCRIPTIONAL REGULATOR"/>
    <property type="match status" value="1"/>
</dbReference>
<dbReference type="Pfam" id="PF02311">
    <property type="entry name" value="AraC_binding"/>
    <property type="match status" value="1"/>
</dbReference>
<name>A0ABV1BE78_9FIRM</name>
<dbReference type="Gene3D" id="2.60.120.10">
    <property type="entry name" value="Jelly Rolls"/>
    <property type="match status" value="1"/>
</dbReference>
<proteinExistence type="predicted"/>
<evidence type="ECO:0000256" key="3">
    <source>
        <dbReference type="ARBA" id="ARBA00023163"/>
    </source>
</evidence>